<organism evidence="4">
    <name type="scientific">Magnetococcus massalia (strain MO-1)</name>
    <dbReference type="NCBI Taxonomy" id="451514"/>
    <lineage>
        <taxon>Bacteria</taxon>
        <taxon>Pseudomonadati</taxon>
        <taxon>Pseudomonadota</taxon>
        <taxon>Magnetococcia</taxon>
        <taxon>Magnetococcales</taxon>
        <taxon>Magnetococcaceae</taxon>
        <taxon>Magnetococcus</taxon>
    </lineage>
</organism>
<dbReference type="PANTHER" id="PTHR43155:SF2">
    <property type="entry name" value="CYCLIC DI-GMP PHOSPHODIESTERASE PA4108"/>
    <property type="match status" value="1"/>
</dbReference>
<dbReference type="GO" id="GO:0008081">
    <property type="term" value="F:phosphoric diester hydrolase activity"/>
    <property type="evidence" value="ECO:0007669"/>
    <property type="project" value="UniProtKB-ARBA"/>
</dbReference>
<feature type="domain" description="HAMP" evidence="2">
    <location>
        <begin position="362"/>
        <end position="415"/>
    </location>
</feature>
<name>A0A1S7LHD8_MAGMO</name>
<feature type="domain" description="HD-GYP" evidence="3">
    <location>
        <begin position="771"/>
        <end position="990"/>
    </location>
</feature>
<dbReference type="EMBL" id="LO017727">
    <property type="protein sequence ID" value="CRH05351.1"/>
    <property type="molecule type" value="Genomic_DNA"/>
</dbReference>
<dbReference type="Pfam" id="PF01590">
    <property type="entry name" value="GAF"/>
    <property type="match status" value="1"/>
</dbReference>
<keyword evidence="1" id="KW-0472">Membrane</keyword>
<gene>
    <name evidence="4" type="ORF">MAGMO_1157</name>
</gene>
<dbReference type="Gene3D" id="6.10.340.10">
    <property type="match status" value="1"/>
</dbReference>
<dbReference type="InterPro" id="IPR003018">
    <property type="entry name" value="GAF"/>
</dbReference>
<keyword evidence="1" id="KW-1133">Transmembrane helix</keyword>
<dbReference type="InterPro" id="IPR037522">
    <property type="entry name" value="HD_GYP_dom"/>
</dbReference>
<dbReference type="InterPro" id="IPR003607">
    <property type="entry name" value="HD/PDEase_dom"/>
</dbReference>
<evidence type="ECO:0000256" key="1">
    <source>
        <dbReference type="SAM" id="Phobius"/>
    </source>
</evidence>
<dbReference type="Gene3D" id="3.30.450.40">
    <property type="match status" value="1"/>
</dbReference>
<dbReference type="SMART" id="SM00471">
    <property type="entry name" value="HDc"/>
    <property type="match status" value="1"/>
</dbReference>
<dbReference type="PROSITE" id="PS50885">
    <property type="entry name" value="HAMP"/>
    <property type="match status" value="1"/>
</dbReference>
<dbReference type="InterPro" id="IPR029016">
    <property type="entry name" value="GAF-like_dom_sf"/>
</dbReference>
<keyword evidence="4" id="KW-0378">Hydrolase</keyword>
<dbReference type="SUPFAM" id="SSF109604">
    <property type="entry name" value="HD-domain/PDEase-like"/>
    <property type="match status" value="2"/>
</dbReference>
<evidence type="ECO:0000259" key="2">
    <source>
        <dbReference type="PROSITE" id="PS50885"/>
    </source>
</evidence>
<dbReference type="GO" id="GO:0016020">
    <property type="term" value="C:membrane"/>
    <property type="evidence" value="ECO:0007669"/>
    <property type="project" value="InterPro"/>
</dbReference>
<accession>A0A1S7LHD8</accession>
<dbReference type="CDD" id="cd00077">
    <property type="entry name" value="HDc"/>
    <property type="match status" value="2"/>
</dbReference>
<dbReference type="AlphaFoldDB" id="A0A1S7LHD8"/>
<sequence>MSTGQTKSIPFYVGMSSYVVMVLALLTLSVLSIVQTQSQKNAEQEAQTLFRETTANIALQLKGLIHPSVLLSRSRAMSPFVDIPLGDDITKHPYVQSLIRGLNLDPNLFSIYIGLEDGEFWQVVAAGNNPGVNEKYDAPAETHVVVRLIRGNPRTAFHYFLDKQNKIIGQKRLENPTYDPTKRPWYGKGIEADEYALTEAYMFSSSKELGLTVASHLPKKNGVVGVDMTLKQVERFLADKSRSGNSHLMVYDQNKRILAYLGPARDKIKALDSLDKVTLPQLTLLDDGMEQGKDVTVAEIEGIPYLTAQRRYQPTEDQTLHIAVISPVSDFTQHVAIIRNDILWSVGFLLLVFVPVIAWSIRKLSGTLMALAQDADRVQELDFSGETPTSSVIKEIDELTHGFAAMKQTIHTRTESLNISQAKLTKVLDMAISLGTEKDHDALLEKILLGGIDLTKADAGTLYMMEGDQLAFRILRTNSLKMAMGGKDAPPVTMPPLDMHNPETGQPNHANVATHTALTARTVNIADAYDDTEFDFSGTRKFDKVTGYRSKSFLTVPLMPRGGKVLGVLQLLNAQDPDTGEVIPFADELVSFVEALSAQAAVTLENKTLVEAQKALFDSFIRLIAGAIDAKSPYTGGHCERVPELAQMLAEAASDSKEGSFEAFTLNSSTSEEMRVAAWLHDCGKVTTPEYVVDKATKLETIYNRIHEVRMRFEVLHRDASIAYWKDRLAAEESEEVLEERLKARHEKLAEDFAFLAQCNVGGEYMAPDKQERVREIAAESWLRYFDDRDGLSHAELERMAPQSDDATLPVEEKLLADRSDHIIARLNRTFEVEQLEKIGVTMPVPEHLYNLGEIYNLCIAKGTLTNEERYKINEHVVQTVLMLENLPFPEDMQNIAEFAGAHHETMIGTGYPRGLTKDQMSLQARIMSIADIFEALTAADRPYKKPKTLSEAIRIMGFMVKDEHIDIELFHLFLKSGIYKDYADKFLREDQIDEVDVSGYLPN</sequence>
<dbReference type="SUPFAM" id="SSF55781">
    <property type="entry name" value="GAF domain-like"/>
    <property type="match status" value="1"/>
</dbReference>
<evidence type="ECO:0000259" key="3">
    <source>
        <dbReference type="PROSITE" id="PS51832"/>
    </source>
</evidence>
<evidence type="ECO:0000313" key="4">
    <source>
        <dbReference type="EMBL" id="CRH05351.1"/>
    </source>
</evidence>
<dbReference type="InterPro" id="IPR003660">
    <property type="entry name" value="HAMP_dom"/>
</dbReference>
<proteinExistence type="predicted"/>
<feature type="transmembrane region" description="Helical" evidence="1">
    <location>
        <begin position="342"/>
        <end position="361"/>
    </location>
</feature>
<dbReference type="Gene3D" id="3.30.450.20">
    <property type="entry name" value="PAS domain"/>
    <property type="match status" value="1"/>
</dbReference>
<dbReference type="Gene3D" id="1.10.3210.10">
    <property type="entry name" value="Hypothetical protein af1432"/>
    <property type="match status" value="2"/>
</dbReference>
<reference evidence="4" key="1">
    <citation type="submission" date="2015-04" db="EMBL/GenBank/DDBJ databases">
        <authorList>
            <person name="Syromyatnikov M.Y."/>
            <person name="Popov V.N."/>
        </authorList>
    </citation>
    <scope>NUCLEOTIDE SEQUENCE</scope>
    <source>
        <strain evidence="4">MO-1</strain>
    </source>
</reference>
<protein>
    <submittedName>
        <fullName evidence="4">Putative methyl-accepting chemotaxis protein. Metal dependent phosphohydrolase. High conserved in MTB</fullName>
    </submittedName>
</protein>
<dbReference type="PROSITE" id="PS51832">
    <property type="entry name" value="HD_GYP"/>
    <property type="match status" value="1"/>
</dbReference>
<dbReference type="SMART" id="SM00065">
    <property type="entry name" value="GAF"/>
    <property type="match status" value="1"/>
</dbReference>
<dbReference type="PANTHER" id="PTHR43155">
    <property type="entry name" value="CYCLIC DI-GMP PHOSPHODIESTERASE PA4108-RELATED"/>
    <property type="match status" value="1"/>
</dbReference>
<dbReference type="Pfam" id="PF13487">
    <property type="entry name" value="HD_5"/>
    <property type="match status" value="1"/>
</dbReference>
<keyword evidence="1" id="KW-0812">Transmembrane</keyword>
<feature type="transmembrane region" description="Helical" evidence="1">
    <location>
        <begin position="12"/>
        <end position="34"/>
    </location>
</feature>
<dbReference type="GO" id="GO:0007165">
    <property type="term" value="P:signal transduction"/>
    <property type="evidence" value="ECO:0007669"/>
    <property type="project" value="InterPro"/>
</dbReference>